<reference evidence="1 2" key="1">
    <citation type="submission" date="2014-04" db="EMBL/GenBank/DDBJ databases">
        <authorList>
            <consortium name="DOE Joint Genome Institute"/>
            <person name="Kuo A."/>
            <person name="Kohler A."/>
            <person name="Nagy L.G."/>
            <person name="Floudas D."/>
            <person name="Copeland A."/>
            <person name="Barry K.W."/>
            <person name="Cichocki N."/>
            <person name="Veneault-Fourrey C."/>
            <person name="LaButti K."/>
            <person name="Lindquist E.A."/>
            <person name="Lipzen A."/>
            <person name="Lundell T."/>
            <person name="Morin E."/>
            <person name="Murat C."/>
            <person name="Sun H."/>
            <person name="Tunlid A."/>
            <person name="Henrissat B."/>
            <person name="Grigoriev I.V."/>
            <person name="Hibbett D.S."/>
            <person name="Martin F."/>
            <person name="Nordberg H.P."/>
            <person name="Cantor M.N."/>
            <person name="Hua S.X."/>
        </authorList>
    </citation>
    <scope>NUCLEOTIDE SEQUENCE [LARGE SCALE GENOMIC DNA]</scope>
    <source>
        <strain evidence="1 2">Foug A</strain>
    </source>
</reference>
<dbReference type="InParanoid" id="A0A0C3E5T5"/>
<dbReference type="AlphaFoldDB" id="A0A0C3E5T5"/>
<protein>
    <submittedName>
        <fullName evidence="1">Uncharacterized protein</fullName>
    </submittedName>
</protein>
<name>A0A0C3E5T5_9AGAM</name>
<dbReference type="EMBL" id="KN822032">
    <property type="protein sequence ID" value="KIM63809.1"/>
    <property type="molecule type" value="Genomic_DNA"/>
</dbReference>
<evidence type="ECO:0000313" key="1">
    <source>
        <dbReference type="EMBL" id="KIM63809.1"/>
    </source>
</evidence>
<evidence type="ECO:0000313" key="2">
    <source>
        <dbReference type="Proteomes" id="UP000053989"/>
    </source>
</evidence>
<dbReference type="OrthoDB" id="2678855at2759"/>
<gene>
    <name evidence="1" type="ORF">SCLCIDRAFT_15463</name>
</gene>
<proteinExistence type="predicted"/>
<accession>A0A0C3E5T5</accession>
<keyword evidence="2" id="KW-1185">Reference proteome</keyword>
<reference evidence="2" key="2">
    <citation type="submission" date="2015-01" db="EMBL/GenBank/DDBJ databases">
        <title>Evolutionary Origins and Diversification of the Mycorrhizal Mutualists.</title>
        <authorList>
            <consortium name="DOE Joint Genome Institute"/>
            <consortium name="Mycorrhizal Genomics Consortium"/>
            <person name="Kohler A."/>
            <person name="Kuo A."/>
            <person name="Nagy L.G."/>
            <person name="Floudas D."/>
            <person name="Copeland A."/>
            <person name="Barry K.W."/>
            <person name="Cichocki N."/>
            <person name="Veneault-Fourrey C."/>
            <person name="LaButti K."/>
            <person name="Lindquist E.A."/>
            <person name="Lipzen A."/>
            <person name="Lundell T."/>
            <person name="Morin E."/>
            <person name="Murat C."/>
            <person name="Riley R."/>
            <person name="Ohm R."/>
            <person name="Sun H."/>
            <person name="Tunlid A."/>
            <person name="Henrissat B."/>
            <person name="Grigoriev I.V."/>
            <person name="Hibbett D.S."/>
            <person name="Martin F."/>
        </authorList>
    </citation>
    <scope>NUCLEOTIDE SEQUENCE [LARGE SCALE GENOMIC DNA]</scope>
    <source>
        <strain evidence="2">Foug A</strain>
    </source>
</reference>
<dbReference type="Proteomes" id="UP000053989">
    <property type="component" value="Unassembled WGS sequence"/>
</dbReference>
<organism evidence="1 2">
    <name type="scientific">Scleroderma citrinum Foug A</name>
    <dbReference type="NCBI Taxonomy" id="1036808"/>
    <lineage>
        <taxon>Eukaryota</taxon>
        <taxon>Fungi</taxon>
        <taxon>Dikarya</taxon>
        <taxon>Basidiomycota</taxon>
        <taxon>Agaricomycotina</taxon>
        <taxon>Agaricomycetes</taxon>
        <taxon>Agaricomycetidae</taxon>
        <taxon>Boletales</taxon>
        <taxon>Sclerodermatineae</taxon>
        <taxon>Sclerodermataceae</taxon>
        <taxon>Scleroderma</taxon>
    </lineage>
</organism>
<dbReference type="HOGENOM" id="CLU_1714379_0_0_1"/>
<sequence length="153" mass="17418">MPINMVFEACVHGQNASMELVIFAHEVRQPIAIAYPLSKDSHQRIHPTSIPGFLRHRNIHWECFCSLLTSNSRPVHFVHDIETGHFNLDLEERCLTAVEESTYEHIHMSGSLCDQLINIALLLSVFMNSRLVADEGYAEVTPYFEGYCGHPKP</sequence>